<dbReference type="InterPro" id="IPR009288">
    <property type="entry name" value="AIG2-like_dom"/>
</dbReference>
<dbReference type="InterPro" id="IPR036568">
    <property type="entry name" value="GGCT-like_sf"/>
</dbReference>
<gene>
    <name evidence="2" type="ORF">IAA66_10435</name>
</gene>
<name>A0A9D0YXL5_9FIRM</name>
<dbReference type="EMBL" id="DVFI01000144">
    <property type="protein sequence ID" value="HIQ63977.1"/>
    <property type="molecule type" value="Genomic_DNA"/>
</dbReference>
<sequence>MQDKNQNLLYFAYGEHMNEEEMKKLCPQARKVGMSALEGYTLCFFGRDGMGRAGLEAAPGRHVPGCVWVLPEAQAEQLDQEADCPYFARREIRTFSIGGMALPALVYITVPGQQRGRPGFVAYDIMREAYAEAGLDVAILQEAAARSAP</sequence>
<reference evidence="2" key="2">
    <citation type="journal article" date="2021" name="PeerJ">
        <title>Extensive microbial diversity within the chicken gut microbiome revealed by metagenomics and culture.</title>
        <authorList>
            <person name="Gilroy R."/>
            <person name="Ravi A."/>
            <person name="Getino M."/>
            <person name="Pursley I."/>
            <person name="Horton D.L."/>
            <person name="Alikhan N.F."/>
            <person name="Baker D."/>
            <person name="Gharbi K."/>
            <person name="Hall N."/>
            <person name="Watson M."/>
            <person name="Adriaenssens E.M."/>
            <person name="Foster-Nyarko E."/>
            <person name="Jarju S."/>
            <person name="Secka A."/>
            <person name="Antonio M."/>
            <person name="Oren A."/>
            <person name="Chaudhuri R.R."/>
            <person name="La Ragione R."/>
            <person name="Hildebrand F."/>
            <person name="Pallen M.J."/>
        </authorList>
    </citation>
    <scope>NUCLEOTIDE SEQUENCE</scope>
    <source>
        <strain evidence="2">ChiHile30-977</strain>
    </source>
</reference>
<comment type="caution">
    <text evidence="2">The sequence shown here is derived from an EMBL/GenBank/DDBJ whole genome shotgun (WGS) entry which is preliminary data.</text>
</comment>
<dbReference type="Pfam" id="PF06094">
    <property type="entry name" value="GGACT"/>
    <property type="match status" value="1"/>
</dbReference>
<evidence type="ECO:0000313" key="3">
    <source>
        <dbReference type="Proteomes" id="UP000886819"/>
    </source>
</evidence>
<protein>
    <submittedName>
        <fullName evidence="2">Gamma-glutamylcyclotransferase</fullName>
    </submittedName>
</protein>
<dbReference type="Gene3D" id="3.10.490.10">
    <property type="entry name" value="Gamma-glutamyl cyclotransferase-like"/>
    <property type="match status" value="1"/>
</dbReference>
<feature type="domain" description="Gamma-glutamylcyclotransferase AIG2-like" evidence="1">
    <location>
        <begin position="10"/>
        <end position="115"/>
    </location>
</feature>
<evidence type="ECO:0000259" key="1">
    <source>
        <dbReference type="Pfam" id="PF06094"/>
    </source>
</evidence>
<proteinExistence type="predicted"/>
<organism evidence="2 3">
    <name type="scientific">Candidatus Avichristensenella intestinipullorum</name>
    <dbReference type="NCBI Taxonomy" id="2840693"/>
    <lineage>
        <taxon>Bacteria</taxon>
        <taxon>Bacillati</taxon>
        <taxon>Bacillota</taxon>
        <taxon>Clostridia</taxon>
        <taxon>Candidatus Avichristensenella</taxon>
    </lineage>
</organism>
<reference evidence="2" key="1">
    <citation type="submission" date="2020-10" db="EMBL/GenBank/DDBJ databases">
        <authorList>
            <person name="Gilroy R."/>
        </authorList>
    </citation>
    <scope>NUCLEOTIDE SEQUENCE</scope>
    <source>
        <strain evidence="2">ChiHile30-977</strain>
    </source>
</reference>
<dbReference type="SUPFAM" id="SSF110857">
    <property type="entry name" value="Gamma-glutamyl cyclotransferase-like"/>
    <property type="match status" value="1"/>
</dbReference>
<dbReference type="AlphaFoldDB" id="A0A9D0YXL5"/>
<accession>A0A9D0YXL5</accession>
<dbReference type="InterPro" id="IPR013024">
    <property type="entry name" value="GGCT-like"/>
</dbReference>
<dbReference type="Proteomes" id="UP000886819">
    <property type="component" value="Unassembled WGS sequence"/>
</dbReference>
<dbReference type="CDD" id="cd06661">
    <property type="entry name" value="GGCT_like"/>
    <property type="match status" value="1"/>
</dbReference>
<evidence type="ECO:0000313" key="2">
    <source>
        <dbReference type="EMBL" id="HIQ63977.1"/>
    </source>
</evidence>